<evidence type="ECO:0000313" key="2">
    <source>
        <dbReference type="EMBL" id="ABO59851.1"/>
    </source>
</evidence>
<dbReference type="Proteomes" id="UP000002287">
    <property type="component" value="Plasmid pBVIE01"/>
</dbReference>
<feature type="compositionally biased region" description="Basic and acidic residues" evidence="1">
    <location>
        <begin position="1"/>
        <end position="19"/>
    </location>
</feature>
<geneLocation type="plasmid" evidence="2 3">
    <name>pBVIE01</name>
</geneLocation>
<gene>
    <name evidence="2" type="ordered locus">Bcep1808_6965</name>
</gene>
<dbReference type="HOGENOM" id="CLU_975486_0_0_4"/>
<dbReference type="KEGG" id="bvi:Bcep1808_6965"/>
<sequence length="324" mass="35852">MSRQYREPKALRFDDHWPEPRALQFDDQPRKTLPVSEPKKLDFGQSAPVEAGAKAETATPRPIQFGEQHAEAGSQSAVPGRLAFGQPEELRPVQSPAHAGKPKVLFGDTEHPLLERCFELARARFPDLYPAHQVRIERAIRQLLPPTLATILTIAERPLQASGEVVETVARVTREFNELDAASLMSKLLETVTRKDGLMDRLLHGKPEEVDYRSALTTVKQALNSFPSRTVELLAKVDSAKVGLVVSLAALGAVGDVIQLKDEPAVEMALRDRRDIVRQAFQQIELLPSQLQRIDEKVVGLLSRADHLMNVTLPAAIAVRSQTG</sequence>
<name>A4JU98_BURVG</name>
<protein>
    <submittedName>
        <fullName evidence="2">Uncharacterized protein</fullName>
    </submittedName>
</protein>
<dbReference type="AlphaFoldDB" id="A4JU98"/>
<feature type="region of interest" description="Disordered" evidence="1">
    <location>
        <begin position="1"/>
        <end position="57"/>
    </location>
</feature>
<organism evidence="2 3">
    <name type="scientific">Burkholderia vietnamiensis (strain G4 / LMG 22486)</name>
    <name type="common">Burkholderia cepacia (strain R1808)</name>
    <dbReference type="NCBI Taxonomy" id="269482"/>
    <lineage>
        <taxon>Bacteria</taxon>
        <taxon>Pseudomonadati</taxon>
        <taxon>Pseudomonadota</taxon>
        <taxon>Betaproteobacteria</taxon>
        <taxon>Burkholderiales</taxon>
        <taxon>Burkholderiaceae</taxon>
        <taxon>Burkholderia</taxon>
        <taxon>Burkholderia cepacia complex</taxon>
    </lineage>
</organism>
<dbReference type="EMBL" id="CP000617">
    <property type="protein sequence ID" value="ABO59851.1"/>
    <property type="molecule type" value="Genomic_DNA"/>
</dbReference>
<evidence type="ECO:0000256" key="1">
    <source>
        <dbReference type="SAM" id="MobiDB-lite"/>
    </source>
</evidence>
<accession>A4JU98</accession>
<reference evidence="2 3" key="1">
    <citation type="submission" date="2007-03" db="EMBL/GenBank/DDBJ databases">
        <title>Complete sequence of plasmid pBVIE01 of Burkholderia vietnamiensis G4.</title>
        <authorList>
            <consortium name="US DOE Joint Genome Institute"/>
            <person name="Copeland A."/>
            <person name="Lucas S."/>
            <person name="Lapidus A."/>
            <person name="Barry K."/>
            <person name="Detter J.C."/>
            <person name="Glavina del Rio T."/>
            <person name="Hammon N."/>
            <person name="Israni S."/>
            <person name="Dalin E."/>
            <person name="Tice H."/>
            <person name="Pitluck S."/>
            <person name="Chain P."/>
            <person name="Malfatti S."/>
            <person name="Shin M."/>
            <person name="Vergez L."/>
            <person name="Schmutz J."/>
            <person name="Larimer F."/>
            <person name="Land M."/>
            <person name="Hauser L."/>
            <person name="Kyrpides N."/>
            <person name="Tiedje J."/>
            <person name="Richardson P."/>
        </authorList>
    </citation>
    <scope>NUCLEOTIDE SEQUENCE [LARGE SCALE GENOMIC DNA]</scope>
    <source>
        <strain evidence="3">G4 / LMG 22486</strain>
        <plasmid evidence="2 3">pBVIE01</plasmid>
    </source>
</reference>
<keyword evidence="2" id="KW-0614">Plasmid</keyword>
<proteinExistence type="predicted"/>
<evidence type="ECO:0000313" key="3">
    <source>
        <dbReference type="Proteomes" id="UP000002287"/>
    </source>
</evidence>